<reference evidence="1 2" key="1">
    <citation type="submission" date="2022-11" db="EMBL/GenBank/DDBJ databases">
        <title>Draft genome sequence of Saccharopolyspora sp. WRP15-2 isolated from rhizosphere soils of wild rice in Thailand.</title>
        <authorList>
            <person name="Duangmal K."/>
            <person name="Kammanee S."/>
            <person name="Muangham S."/>
        </authorList>
    </citation>
    <scope>NUCLEOTIDE SEQUENCE [LARGE SCALE GENOMIC DNA]</scope>
    <source>
        <strain evidence="1 2">WRP15-2</strain>
    </source>
</reference>
<dbReference type="SUPFAM" id="SSF48452">
    <property type="entry name" value="TPR-like"/>
    <property type="match status" value="1"/>
</dbReference>
<protein>
    <recommendedName>
        <fullName evidence="3">Tetratricopeptide repeat protein</fullName>
    </recommendedName>
</protein>
<evidence type="ECO:0000313" key="1">
    <source>
        <dbReference type="EMBL" id="MDA3627093.1"/>
    </source>
</evidence>
<evidence type="ECO:0000313" key="2">
    <source>
        <dbReference type="Proteomes" id="UP001210380"/>
    </source>
</evidence>
<dbReference type="InterPro" id="IPR011990">
    <property type="entry name" value="TPR-like_helical_dom_sf"/>
</dbReference>
<gene>
    <name evidence="1" type="ORF">OU415_16735</name>
</gene>
<proteinExistence type="predicted"/>
<accession>A0ABT4UZV1</accession>
<dbReference type="Gene3D" id="1.25.40.10">
    <property type="entry name" value="Tetratricopeptide repeat domain"/>
    <property type="match status" value="2"/>
</dbReference>
<evidence type="ECO:0008006" key="3">
    <source>
        <dbReference type="Google" id="ProtNLM"/>
    </source>
</evidence>
<sequence length="642" mass="71958">MSEDELLRRLDELGAELKVRDRPERRAWSALEPNGNGWPSRIHDDQALELWHDVLMRFPDDLSATHHLAITHHARAIDAENSEQPDQADEDWRQALVHWHRLFDADEFWTWLAEHVDVEPDLLPQVRLDLAERVVRLHFDIAADERTPLQRARFHVQLALGSQFPAELVERVRIHAYEQAIAGLDAAVWNHDTIGADALGPAIRTVTGHLERDEDCAPALRDLLSLLTRVQAGHVQQANASDLEERTGALEEIRATARRYDPDISRLEPELLEVGQHDPLLTDLVRWHSWVGQACDAMRDFDEARRHFARALRAARAAADPRLDEIREDWQITTVLAARDHVDDNRELALELLGSVKDSDGLSASVLLARADTWFELAELDKAERDVDAALSALDSPLPDLGGADPATLRSRCHSLRTVIRQERLSPHLKKAEQAADSHRWADAIRTLDGVLAIEAEFPPALVLRAECYLGQFETDAAERDLVLAERRCRELGDQRGLEIVQHLADQQASLHKTVAAHGGPAAFRLQQEGIREFEDGHRDKGVDLLRKAHATSGPRGRTENGKILAGFLNAVAVDLLNSAAESMSDVGYLGRFPGSVPQLDAIRRAEELLTEAASLDPADAIKQNLITALRLRTGLEINRRW</sequence>
<name>A0ABT4UZV1_9PSEU</name>
<dbReference type="Proteomes" id="UP001210380">
    <property type="component" value="Unassembled WGS sequence"/>
</dbReference>
<comment type="caution">
    <text evidence="1">The sequence shown here is derived from an EMBL/GenBank/DDBJ whole genome shotgun (WGS) entry which is preliminary data.</text>
</comment>
<keyword evidence="2" id="KW-1185">Reference proteome</keyword>
<organism evidence="1 2">
    <name type="scientific">Saccharopolyspora oryzae</name>
    <dbReference type="NCBI Taxonomy" id="2997343"/>
    <lineage>
        <taxon>Bacteria</taxon>
        <taxon>Bacillati</taxon>
        <taxon>Actinomycetota</taxon>
        <taxon>Actinomycetes</taxon>
        <taxon>Pseudonocardiales</taxon>
        <taxon>Pseudonocardiaceae</taxon>
        <taxon>Saccharopolyspora</taxon>
    </lineage>
</organism>
<dbReference type="EMBL" id="JAQGLA010000023">
    <property type="protein sequence ID" value="MDA3627093.1"/>
    <property type="molecule type" value="Genomic_DNA"/>
</dbReference>
<dbReference type="RefSeq" id="WP_270949735.1">
    <property type="nucleotide sequence ID" value="NZ_JAQGLA010000023.1"/>
</dbReference>